<organism evidence="5 6">
    <name type="scientific">Orenia marismortui</name>
    <dbReference type="NCBI Taxonomy" id="46469"/>
    <lineage>
        <taxon>Bacteria</taxon>
        <taxon>Bacillati</taxon>
        <taxon>Bacillota</taxon>
        <taxon>Clostridia</taxon>
        <taxon>Halanaerobiales</taxon>
        <taxon>Halobacteroidaceae</taxon>
        <taxon>Orenia</taxon>
    </lineage>
</organism>
<comment type="caution">
    <text evidence="5">The sequence shown here is derived from an EMBL/GenBank/DDBJ whole genome shotgun (WGS) entry which is preliminary data.</text>
</comment>
<dbReference type="GO" id="GO:0030313">
    <property type="term" value="C:cell envelope"/>
    <property type="evidence" value="ECO:0007669"/>
    <property type="project" value="UniProtKB-SubCell"/>
</dbReference>
<evidence type="ECO:0000256" key="2">
    <source>
        <dbReference type="ARBA" id="ARBA00007639"/>
    </source>
</evidence>
<dbReference type="InterPro" id="IPR025997">
    <property type="entry name" value="SBP_2_dom"/>
</dbReference>
<evidence type="ECO:0000256" key="1">
    <source>
        <dbReference type="ARBA" id="ARBA00004196"/>
    </source>
</evidence>
<dbReference type="SUPFAM" id="SSF53822">
    <property type="entry name" value="Periplasmic binding protein-like I"/>
    <property type="match status" value="1"/>
</dbReference>
<dbReference type="STRING" id="926561.GCA_000379025_02231"/>
<dbReference type="EMBL" id="SOEG01000010">
    <property type="protein sequence ID" value="TDX51760.1"/>
    <property type="molecule type" value="Genomic_DNA"/>
</dbReference>
<dbReference type="InterPro" id="IPR028082">
    <property type="entry name" value="Peripla_BP_I"/>
</dbReference>
<feature type="domain" description="Periplasmic binding protein" evidence="4">
    <location>
        <begin position="41"/>
        <end position="296"/>
    </location>
</feature>
<proteinExistence type="inferred from homology"/>
<evidence type="ECO:0000259" key="4">
    <source>
        <dbReference type="Pfam" id="PF13407"/>
    </source>
</evidence>
<dbReference type="PANTHER" id="PTHR46847:SF1">
    <property type="entry name" value="D-ALLOSE-BINDING PERIPLASMIC PROTEIN-RELATED"/>
    <property type="match status" value="1"/>
</dbReference>
<keyword evidence="6" id="KW-1185">Reference proteome</keyword>
<accession>A0A4R8GYV7</accession>
<dbReference type="RefSeq" id="WP_134116275.1">
    <property type="nucleotide sequence ID" value="NZ_SOEG01000010.1"/>
</dbReference>
<dbReference type="PANTHER" id="PTHR46847">
    <property type="entry name" value="D-ALLOSE-BINDING PERIPLASMIC PROTEIN-RELATED"/>
    <property type="match status" value="1"/>
</dbReference>
<protein>
    <submittedName>
        <fullName evidence="5">Ribose transport system substrate-binding protein/D-xylose transport system substrate-binding protein</fullName>
    </submittedName>
</protein>
<dbReference type="PROSITE" id="PS51257">
    <property type="entry name" value="PROKAR_LIPOPROTEIN"/>
    <property type="match status" value="1"/>
</dbReference>
<comment type="similarity">
    <text evidence="2">Belongs to the bacterial solute-binding protein 2 family.</text>
</comment>
<gene>
    <name evidence="5" type="ORF">C7959_1104</name>
</gene>
<dbReference type="Gene3D" id="3.40.50.2300">
    <property type="match status" value="2"/>
</dbReference>
<evidence type="ECO:0000256" key="3">
    <source>
        <dbReference type="ARBA" id="ARBA00022729"/>
    </source>
</evidence>
<evidence type="ECO:0000313" key="5">
    <source>
        <dbReference type="EMBL" id="TDX51760.1"/>
    </source>
</evidence>
<name>A0A4R8GYV7_9FIRM</name>
<dbReference type="Pfam" id="PF13407">
    <property type="entry name" value="Peripla_BP_4"/>
    <property type="match status" value="1"/>
</dbReference>
<dbReference type="Proteomes" id="UP000295832">
    <property type="component" value="Unassembled WGS sequence"/>
</dbReference>
<sequence>MKKMSIIIIICLLLIICGCEVSLEKINPFVQPPKPKKEIKIGVSMATMKEDVYKIMKKSIFENRDEEKIKIIWKNANNNLEQQEKDIKSLIIDNVDIIILHAVDTSEKGAKLVNFINKSNIPVVALDRLTQNVKVDAYISADNFKAGQLQARYLIDQLDKTGNIIILKGDKNTNVSKSITKGNMSELKKYMGINIVKDKFHEKWSKELSKKTIKSIIDLNKDFEGILANNDQLALGAIEILKKEKINKKMIVVGADASKEGAIAVAKEKLNATIDKMPYALAKNAIKVATFIARGEDWNWDRTIKNGEHNIKLVISPVKLIDKYNINSLEERWGRLPIKENKK</sequence>
<dbReference type="GO" id="GO:0030246">
    <property type="term" value="F:carbohydrate binding"/>
    <property type="evidence" value="ECO:0007669"/>
    <property type="project" value="UniProtKB-ARBA"/>
</dbReference>
<reference evidence="5 6" key="1">
    <citation type="submission" date="2019-03" db="EMBL/GenBank/DDBJ databases">
        <title>Subsurface microbial communities from deep shales in Ohio and West Virginia, USA.</title>
        <authorList>
            <person name="Wrighton K."/>
        </authorList>
    </citation>
    <scope>NUCLEOTIDE SEQUENCE [LARGE SCALE GENOMIC DNA]</scope>
    <source>
        <strain evidence="5 6">MSL 6dP</strain>
    </source>
</reference>
<keyword evidence="3" id="KW-0732">Signal</keyword>
<comment type="subcellular location">
    <subcellularLocation>
        <location evidence="1">Cell envelope</location>
    </subcellularLocation>
</comment>
<dbReference type="AlphaFoldDB" id="A0A4R8GYV7"/>
<evidence type="ECO:0000313" key="6">
    <source>
        <dbReference type="Proteomes" id="UP000295832"/>
    </source>
</evidence>